<dbReference type="EMBL" id="BJNV01000067">
    <property type="protein sequence ID" value="GEC97143.1"/>
    <property type="molecule type" value="Genomic_DNA"/>
</dbReference>
<dbReference type="Pfam" id="PF07791">
    <property type="entry name" value="Imm11"/>
    <property type="match status" value="1"/>
</dbReference>
<dbReference type="InterPro" id="IPR012433">
    <property type="entry name" value="Imm11"/>
</dbReference>
<reference evidence="2 3" key="1">
    <citation type="submission" date="2019-06" db="EMBL/GenBank/DDBJ databases">
        <title>Whole genome shotgun sequence of Zoogloea ramigera NBRC 15342.</title>
        <authorList>
            <person name="Hosoyama A."/>
            <person name="Uohara A."/>
            <person name="Ohji S."/>
            <person name="Ichikawa N."/>
        </authorList>
    </citation>
    <scope>NUCLEOTIDE SEQUENCE [LARGE SCALE GENOMIC DNA]</scope>
    <source>
        <strain evidence="2 3">NBRC 15342</strain>
    </source>
</reference>
<sequence>MKYFRMSRRFPARGDGVFHDGKGGSLVQDFRMSPKPPTEAGVALDGLGRLSPGSARASRRALPEPAGLFQDSHHLFLLKTGHRLEPGFEPPFKVVLDPDIPNPQLPTFFESPAWIGTQAFYRDLLAAGIDNIEAVPVEMRDDARQRIIHDYLLLNIVGCVACADMEKSTVNSLGEGIDVIVRLVVDASRLGAFDLFVAAEDTDCMIVSERVARHLQACGYDDILFEELEQA</sequence>
<gene>
    <name evidence="2" type="ORF">ZRA01_32160</name>
</gene>
<name>A0A4Y4D0P0_ZOORA</name>
<feature type="domain" description="Immunity MXAN-0049 protein" evidence="1">
    <location>
        <begin position="107"/>
        <end position="227"/>
    </location>
</feature>
<accession>A0A4Y4D0P0</accession>
<evidence type="ECO:0000313" key="3">
    <source>
        <dbReference type="Proteomes" id="UP000318422"/>
    </source>
</evidence>
<evidence type="ECO:0000259" key="1">
    <source>
        <dbReference type="Pfam" id="PF07791"/>
    </source>
</evidence>
<proteinExistence type="predicted"/>
<dbReference type="Proteomes" id="UP000318422">
    <property type="component" value="Unassembled WGS sequence"/>
</dbReference>
<dbReference type="RefSeq" id="WP_141354173.1">
    <property type="nucleotide sequence ID" value="NZ_BJNV01000067.1"/>
</dbReference>
<protein>
    <recommendedName>
        <fullName evidence="1">Immunity MXAN-0049 protein domain-containing protein</fullName>
    </recommendedName>
</protein>
<dbReference type="AlphaFoldDB" id="A0A4Y4D0P0"/>
<dbReference type="OrthoDB" id="6399944at2"/>
<keyword evidence="3" id="KW-1185">Reference proteome</keyword>
<comment type="caution">
    <text evidence="2">The sequence shown here is derived from an EMBL/GenBank/DDBJ whole genome shotgun (WGS) entry which is preliminary data.</text>
</comment>
<organism evidence="2 3">
    <name type="scientific">Zoogloea ramigera</name>
    <dbReference type="NCBI Taxonomy" id="350"/>
    <lineage>
        <taxon>Bacteria</taxon>
        <taxon>Pseudomonadati</taxon>
        <taxon>Pseudomonadota</taxon>
        <taxon>Betaproteobacteria</taxon>
        <taxon>Rhodocyclales</taxon>
        <taxon>Zoogloeaceae</taxon>
        <taxon>Zoogloea</taxon>
    </lineage>
</organism>
<evidence type="ECO:0000313" key="2">
    <source>
        <dbReference type="EMBL" id="GEC97143.1"/>
    </source>
</evidence>